<dbReference type="InterPro" id="IPR021764">
    <property type="entry name" value="Enterochelin_esterase_N"/>
</dbReference>
<proteinExistence type="inferred from homology"/>
<dbReference type="InterPro" id="IPR050583">
    <property type="entry name" value="Mycobacterial_A85_antigen"/>
</dbReference>
<comment type="subcellular location">
    <subcellularLocation>
        <location evidence="1">Cytoplasm</location>
    </subcellularLocation>
</comment>
<dbReference type="GO" id="GO:0005506">
    <property type="term" value="F:iron ion binding"/>
    <property type="evidence" value="ECO:0007669"/>
    <property type="project" value="InterPro"/>
</dbReference>
<keyword evidence="3" id="KW-0378">Hydrolase</keyword>
<evidence type="ECO:0000256" key="4">
    <source>
        <dbReference type="ARBA" id="ARBA00024201"/>
    </source>
</evidence>
<comment type="similarity">
    <text evidence="4">Belongs to the Fes family.</text>
</comment>
<dbReference type="SUPFAM" id="SSF53474">
    <property type="entry name" value="alpha/beta-Hydrolases"/>
    <property type="match status" value="1"/>
</dbReference>
<feature type="region of interest" description="Disordered" evidence="5">
    <location>
        <begin position="70"/>
        <end position="91"/>
    </location>
</feature>
<dbReference type="Pfam" id="PF11806">
    <property type="entry name" value="Enterochelin_N"/>
    <property type="match status" value="1"/>
</dbReference>
<evidence type="ECO:0000256" key="1">
    <source>
        <dbReference type="ARBA" id="ARBA00004496"/>
    </source>
</evidence>
<dbReference type="GO" id="GO:0006826">
    <property type="term" value="P:iron ion transport"/>
    <property type="evidence" value="ECO:0007669"/>
    <property type="project" value="InterPro"/>
</dbReference>
<dbReference type="Gene3D" id="2.60.40.10">
    <property type="entry name" value="Immunoglobulins"/>
    <property type="match status" value="1"/>
</dbReference>
<dbReference type="Gene3D" id="3.40.50.1820">
    <property type="entry name" value="alpha/beta hydrolase"/>
    <property type="match status" value="1"/>
</dbReference>
<evidence type="ECO:0000259" key="6">
    <source>
        <dbReference type="Pfam" id="PF11806"/>
    </source>
</evidence>
<dbReference type="Pfam" id="PF00756">
    <property type="entry name" value="Esterase"/>
    <property type="match status" value="1"/>
</dbReference>
<dbReference type="GO" id="GO:0005975">
    <property type="term" value="P:carbohydrate metabolic process"/>
    <property type="evidence" value="ECO:0007669"/>
    <property type="project" value="UniProtKB-ARBA"/>
</dbReference>
<dbReference type="InterPro" id="IPR029058">
    <property type="entry name" value="AB_hydrolase_fold"/>
</dbReference>
<dbReference type="GO" id="GO:0008849">
    <property type="term" value="F:enterochelin esterase activity"/>
    <property type="evidence" value="ECO:0007669"/>
    <property type="project" value="InterPro"/>
</dbReference>
<evidence type="ECO:0000256" key="5">
    <source>
        <dbReference type="SAM" id="MobiDB-lite"/>
    </source>
</evidence>
<feature type="domain" description="Enterochelin esterase N-terminal" evidence="6">
    <location>
        <begin position="101"/>
        <end position="217"/>
    </location>
</feature>
<dbReference type="AlphaFoldDB" id="A0A3R8QFD4"/>
<evidence type="ECO:0000256" key="2">
    <source>
        <dbReference type="ARBA" id="ARBA00022490"/>
    </source>
</evidence>
<feature type="region of interest" description="Disordered" evidence="5">
    <location>
        <begin position="427"/>
        <end position="468"/>
    </location>
</feature>
<dbReference type="EMBL" id="PQNK01000003">
    <property type="protein sequence ID" value="RRO87500.1"/>
    <property type="molecule type" value="Genomic_DNA"/>
</dbReference>
<dbReference type="InterPro" id="IPR014756">
    <property type="entry name" value="Ig_E-set"/>
</dbReference>
<comment type="caution">
    <text evidence="7">The sequence shown here is derived from an EMBL/GenBank/DDBJ whole genome shotgun (WGS) entry which is preliminary data.</text>
</comment>
<dbReference type="PANTHER" id="PTHR48098">
    <property type="entry name" value="ENTEROCHELIN ESTERASE-RELATED"/>
    <property type="match status" value="1"/>
</dbReference>
<dbReference type="InterPro" id="IPR013783">
    <property type="entry name" value="Ig-like_fold"/>
</dbReference>
<dbReference type="PANTHER" id="PTHR48098:SF3">
    <property type="entry name" value="IRON(III) ENTEROBACTIN ESTERASE"/>
    <property type="match status" value="1"/>
</dbReference>
<reference evidence="7 8" key="1">
    <citation type="submission" date="2018-01" db="EMBL/GenBank/DDBJ databases">
        <title>Twenty Corynebacterium bovis Genomes.</title>
        <authorList>
            <person name="Gulvik C.A."/>
        </authorList>
    </citation>
    <scope>NUCLEOTIDE SEQUENCE [LARGE SCALE GENOMIC DNA]</scope>
    <source>
        <strain evidence="7 8">F6900</strain>
    </source>
</reference>
<dbReference type="InterPro" id="IPR000801">
    <property type="entry name" value="Esterase-like"/>
</dbReference>
<sequence>MGHPSPRRGPAMTGPLPATGSPGASGCMTAAAITAHLTHADTATVERFWTRVRTLGTPVDAAVPLVAPETGAGTDTGSAAGAGPVTDTAAGDTRTADATMQVTFLWRQERGATCDRVYLRVNRVTDKGREALGLMHHIPGTDVWVLTLDLAPTTRLSYGFVPLPPGTEPPAGPPPVVPRHLRPHPDPFNRSRPLIVHREGIGHSVYRGPLAGPLTEWDDVATTSTGRVHSTVMRLPGAAHPPGGGHPVFTPTMREKPLRLLLPAPPTAAVQDAPRPPAPVPLITMFDGEHWFDDLGLPAAIDAAVTAGRLPAVAVLGVGNADRADRVGSLGHSADLLRAVADQAIPWAEDTAAAHGVTLAPPGDRRRIVCGCSLGGLAALRSVHEAPGTWGGILAQSPSLWCTPGRPGRPSEPGPGHGETWFTRWILSHPRPPEPRPPSGSRPPEREPQSGSRQPSEPMPPDGHPLPQVRLAVGLREPHLLPHVHELSLTLEALGWPVDTRVYDGGHDDAWWRAGVIDGLESLLRGAS</sequence>
<accession>A0A3R8QFD4</accession>
<dbReference type="SUPFAM" id="SSF81296">
    <property type="entry name" value="E set domains"/>
    <property type="match status" value="1"/>
</dbReference>
<evidence type="ECO:0000313" key="7">
    <source>
        <dbReference type="EMBL" id="RRO87500.1"/>
    </source>
</evidence>
<protein>
    <recommendedName>
        <fullName evidence="6">Enterochelin esterase N-terminal domain-containing protein</fullName>
    </recommendedName>
</protein>
<organism evidence="7 8">
    <name type="scientific">Corynebacterium bovis</name>
    <dbReference type="NCBI Taxonomy" id="36808"/>
    <lineage>
        <taxon>Bacteria</taxon>
        <taxon>Bacillati</taxon>
        <taxon>Actinomycetota</taxon>
        <taxon>Actinomycetes</taxon>
        <taxon>Mycobacteriales</taxon>
        <taxon>Corynebacteriaceae</taxon>
        <taxon>Corynebacterium</taxon>
    </lineage>
</organism>
<evidence type="ECO:0000256" key="3">
    <source>
        <dbReference type="ARBA" id="ARBA00022801"/>
    </source>
</evidence>
<name>A0A3R8QFD4_9CORY</name>
<evidence type="ECO:0000313" key="8">
    <source>
        <dbReference type="Proteomes" id="UP000276526"/>
    </source>
</evidence>
<keyword evidence="2" id="KW-0963">Cytoplasm</keyword>
<gene>
    <name evidence="7" type="ORF">CXF48_02945</name>
</gene>
<feature type="region of interest" description="Disordered" evidence="5">
    <location>
        <begin position="402"/>
        <end position="421"/>
    </location>
</feature>
<dbReference type="Proteomes" id="UP000276526">
    <property type="component" value="Unassembled WGS sequence"/>
</dbReference>
<feature type="region of interest" description="Disordered" evidence="5">
    <location>
        <begin position="1"/>
        <end position="23"/>
    </location>
</feature>
<dbReference type="PROSITE" id="PS51257">
    <property type="entry name" value="PROKAR_LIPOPROTEIN"/>
    <property type="match status" value="1"/>
</dbReference>
<dbReference type="GO" id="GO:0005737">
    <property type="term" value="C:cytoplasm"/>
    <property type="evidence" value="ECO:0007669"/>
    <property type="project" value="UniProtKB-SubCell"/>
</dbReference>